<dbReference type="PATRIC" id="fig|446465.5.peg.1944"/>
<dbReference type="Proteomes" id="UP000001919">
    <property type="component" value="Chromosome"/>
</dbReference>
<evidence type="ECO:0000256" key="1">
    <source>
        <dbReference type="ARBA" id="ARBA00023125"/>
    </source>
</evidence>
<proteinExistence type="predicted"/>
<keyword evidence="1 2" id="KW-0238">DNA-binding</keyword>
<sequence length="173" mass="18521">MRDIQTIIMGNATADPTAHPQEDGSVTAKVRVAVTGRYYNTTSQDFADRKTEFITVFVRRQLAQNVLRSVRKGQPLIATGRLNTSEWTGDDGAVRHSLNLQAESIGHDLTYGTAVFRRPLRSEDTPDVDPGTGEIIPRGAGPATGNADGPDGADRSPLTGEETTEDDSLAAAV</sequence>
<dbReference type="Pfam" id="PF00436">
    <property type="entry name" value="SSB"/>
    <property type="match status" value="1"/>
</dbReference>
<evidence type="ECO:0000313" key="4">
    <source>
        <dbReference type="EMBL" id="ACU85770.1"/>
    </source>
</evidence>
<feature type="compositionally biased region" description="Acidic residues" evidence="3">
    <location>
        <begin position="162"/>
        <end position="173"/>
    </location>
</feature>
<dbReference type="InterPro" id="IPR012340">
    <property type="entry name" value="NA-bd_OB-fold"/>
</dbReference>
<dbReference type="SUPFAM" id="SSF50249">
    <property type="entry name" value="Nucleic acid-binding proteins"/>
    <property type="match status" value="1"/>
</dbReference>
<evidence type="ECO:0000256" key="2">
    <source>
        <dbReference type="PROSITE-ProRule" id="PRU00252"/>
    </source>
</evidence>
<dbReference type="CDD" id="cd04496">
    <property type="entry name" value="SSB_OBF"/>
    <property type="match status" value="1"/>
</dbReference>
<dbReference type="STRING" id="446465.Bfae_19560"/>
<protein>
    <submittedName>
        <fullName evidence="4">Single stranded DNA-binding protein</fullName>
    </submittedName>
</protein>
<keyword evidence="5" id="KW-1185">Reference proteome</keyword>
<organism evidence="4 5">
    <name type="scientific">Brachybacterium faecium (strain ATCC 43885 / DSM 4810 / JCM 11609 / LMG 19847 / NBRC 14762 / NCIMB 9860 / 6-10)</name>
    <dbReference type="NCBI Taxonomy" id="446465"/>
    <lineage>
        <taxon>Bacteria</taxon>
        <taxon>Bacillati</taxon>
        <taxon>Actinomycetota</taxon>
        <taxon>Actinomycetes</taxon>
        <taxon>Micrococcales</taxon>
        <taxon>Dermabacteraceae</taxon>
        <taxon>Brachybacterium</taxon>
    </lineage>
</organism>
<evidence type="ECO:0000313" key="5">
    <source>
        <dbReference type="Proteomes" id="UP000001919"/>
    </source>
</evidence>
<gene>
    <name evidence="4" type="ordered locus">Bfae_19560</name>
</gene>
<reference evidence="4 5" key="1">
    <citation type="journal article" date="2009" name="Stand. Genomic Sci.">
        <title>Complete genome sequence of Brachybacterium faecium type strain (Schefferle 6-10).</title>
        <authorList>
            <person name="Lapidus A."/>
            <person name="Pukall R."/>
            <person name="Labuttii K."/>
            <person name="Copeland A."/>
            <person name="Del Rio T.G."/>
            <person name="Nolan M."/>
            <person name="Chen F."/>
            <person name="Lucas S."/>
            <person name="Tice H."/>
            <person name="Cheng J.F."/>
            <person name="Bruce D."/>
            <person name="Goodwin L."/>
            <person name="Pitluck S."/>
            <person name="Rohde M."/>
            <person name="Goker M."/>
            <person name="Pati A."/>
            <person name="Ivanova N."/>
            <person name="Mavrommatis K."/>
            <person name="Chen A."/>
            <person name="Palaniappan K."/>
            <person name="D'haeseleer P."/>
            <person name="Chain P."/>
            <person name="Bristow J."/>
            <person name="Eisen J.A."/>
            <person name="Markowitz V."/>
            <person name="Hugenholtz P."/>
            <person name="Kyrpides N.C."/>
            <person name="Klenk H.P."/>
        </authorList>
    </citation>
    <scope>NUCLEOTIDE SEQUENCE [LARGE SCALE GENOMIC DNA]</scope>
    <source>
        <strain evidence="5">ATCC 43885 / DSM 4810 / JCM 11609 / LMG 19847 / NBRC 14762 / NCIMB 9860 / 6-10</strain>
    </source>
</reference>
<evidence type="ECO:0000256" key="3">
    <source>
        <dbReference type="SAM" id="MobiDB-lite"/>
    </source>
</evidence>
<dbReference type="InterPro" id="IPR000424">
    <property type="entry name" value="Primosome_PriB/ssb"/>
</dbReference>
<dbReference type="HOGENOM" id="CLU_078758_1_3_11"/>
<dbReference type="OrthoDB" id="4427276at2"/>
<dbReference type="AlphaFoldDB" id="C7MDW3"/>
<dbReference type="PROSITE" id="PS50935">
    <property type="entry name" value="SSB"/>
    <property type="match status" value="1"/>
</dbReference>
<accession>C7MDW3</accession>
<name>C7MDW3_BRAFD</name>
<dbReference type="eggNOG" id="COG0629">
    <property type="taxonomic scope" value="Bacteria"/>
</dbReference>
<dbReference type="EMBL" id="CP001643">
    <property type="protein sequence ID" value="ACU85770.1"/>
    <property type="molecule type" value="Genomic_DNA"/>
</dbReference>
<feature type="region of interest" description="Disordered" evidence="3">
    <location>
        <begin position="117"/>
        <end position="173"/>
    </location>
</feature>
<dbReference type="KEGG" id="bfa:Bfae_19560"/>
<dbReference type="Gene3D" id="2.40.50.140">
    <property type="entry name" value="Nucleic acid-binding proteins"/>
    <property type="match status" value="1"/>
</dbReference>
<dbReference type="GO" id="GO:0003697">
    <property type="term" value="F:single-stranded DNA binding"/>
    <property type="evidence" value="ECO:0007669"/>
    <property type="project" value="InterPro"/>
</dbReference>